<feature type="modified residue" description="N6-carboxylysine" evidence="7">
    <location>
        <position position="218"/>
    </location>
</feature>
<comment type="cofactor">
    <cofactor evidence="7">
        <name>Mg(2+)</name>
        <dbReference type="ChEBI" id="CHEBI:18420"/>
    </cofactor>
</comment>
<dbReference type="PANTHER" id="PTHR23135:SF4">
    <property type="entry name" value="UDP-N-ACETYLMURAMOYL-L-ALANYL-D-GLUTAMATE--2,6-DIAMINOPIMELATE LIGASE MURE HOMOLOG, CHLOROPLASTIC"/>
    <property type="match status" value="1"/>
</dbReference>
<dbReference type="Gene3D" id="3.90.190.20">
    <property type="entry name" value="Mur ligase, C-terminal domain"/>
    <property type="match status" value="1"/>
</dbReference>
<keyword evidence="7" id="KW-0963">Cytoplasm</keyword>
<keyword evidence="7" id="KW-0547">Nucleotide-binding</keyword>
<feature type="domain" description="Mur ligase N-terminal catalytic" evidence="9">
    <location>
        <begin position="21"/>
        <end position="65"/>
    </location>
</feature>
<accession>A0ABP9ZVS2</accession>
<dbReference type="RefSeq" id="WP_353293164.1">
    <property type="nucleotide sequence ID" value="NZ_BAABWH010000001.1"/>
</dbReference>
<dbReference type="PANTHER" id="PTHR23135">
    <property type="entry name" value="MUR LIGASE FAMILY MEMBER"/>
    <property type="match status" value="1"/>
</dbReference>
<dbReference type="InterPro" id="IPR005761">
    <property type="entry name" value="UDP-N-AcMur-Glu-dNH2Pim_ligase"/>
</dbReference>
<feature type="binding site" evidence="7">
    <location>
        <position position="28"/>
    </location>
    <ligand>
        <name>UDP-N-acetyl-alpha-D-muramoyl-L-alanyl-D-glutamate</name>
        <dbReference type="ChEBI" id="CHEBI:83900"/>
    </ligand>
</feature>
<feature type="short sequence motif" description="Meso-diaminopimelate recognition motif" evidence="7">
    <location>
        <begin position="403"/>
        <end position="406"/>
    </location>
</feature>
<keyword evidence="2 7" id="KW-0132">Cell division</keyword>
<dbReference type="NCBIfam" id="TIGR01085">
    <property type="entry name" value="murE"/>
    <property type="match status" value="1"/>
</dbReference>
<evidence type="ECO:0000256" key="8">
    <source>
        <dbReference type="RuleBase" id="RU004135"/>
    </source>
</evidence>
<feature type="domain" description="Mur ligase C-terminal" evidence="10">
    <location>
        <begin position="332"/>
        <end position="455"/>
    </location>
</feature>
<keyword evidence="7" id="KW-0067">ATP-binding</keyword>
<proteinExistence type="inferred from homology"/>
<keyword evidence="5 7" id="KW-0131">Cell cycle</keyword>
<dbReference type="InterPro" id="IPR035911">
    <property type="entry name" value="MurE/MurF_N"/>
</dbReference>
<comment type="PTM">
    <text evidence="7">Carboxylation is probably crucial for Mg(2+) binding and, consequently, for the gamma-phosphate positioning of ATP.</text>
</comment>
<dbReference type="InterPro" id="IPR036615">
    <property type="entry name" value="Mur_ligase_C_dom_sf"/>
</dbReference>
<feature type="binding site" evidence="7">
    <location>
        <position position="380"/>
    </location>
    <ligand>
        <name>meso-2,6-diaminopimelate</name>
        <dbReference type="ChEBI" id="CHEBI:57791"/>
    </ligand>
</feature>
<keyword evidence="4 7" id="KW-0573">Peptidoglycan synthesis</keyword>
<feature type="binding site" evidence="7">
    <location>
        <begin position="403"/>
        <end position="406"/>
    </location>
    <ligand>
        <name>meso-2,6-diaminopimelate</name>
        <dbReference type="ChEBI" id="CHEBI:57791"/>
    </ligand>
</feature>
<dbReference type="HAMAP" id="MF_00208">
    <property type="entry name" value="MurE"/>
    <property type="match status" value="1"/>
</dbReference>
<keyword evidence="13" id="KW-1185">Reference proteome</keyword>
<comment type="pathway">
    <text evidence="7 8">Cell wall biogenesis; peptidoglycan biosynthesis.</text>
</comment>
<organism evidence="12 13">
    <name type="scientific">Thalassolituus maritimus</name>
    <dbReference type="NCBI Taxonomy" id="484498"/>
    <lineage>
        <taxon>Bacteria</taxon>
        <taxon>Pseudomonadati</taxon>
        <taxon>Pseudomonadota</taxon>
        <taxon>Gammaproteobacteria</taxon>
        <taxon>Oceanospirillales</taxon>
        <taxon>Oceanospirillaceae</taxon>
        <taxon>Thalassolituus</taxon>
    </lineage>
</organism>
<comment type="catalytic activity">
    <reaction evidence="7">
        <text>UDP-N-acetyl-alpha-D-muramoyl-L-alanyl-D-glutamate + meso-2,6-diaminopimelate + ATP = UDP-N-acetyl-alpha-D-muramoyl-L-alanyl-gamma-D-glutamyl-meso-2,6-diaminopimelate + ADP + phosphate + H(+)</text>
        <dbReference type="Rhea" id="RHEA:23676"/>
        <dbReference type="ChEBI" id="CHEBI:15378"/>
        <dbReference type="ChEBI" id="CHEBI:30616"/>
        <dbReference type="ChEBI" id="CHEBI:43474"/>
        <dbReference type="ChEBI" id="CHEBI:57791"/>
        <dbReference type="ChEBI" id="CHEBI:83900"/>
        <dbReference type="ChEBI" id="CHEBI:83905"/>
        <dbReference type="ChEBI" id="CHEBI:456216"/>
        <dbReference type="EC" id="6.3.2.13"/>
    </reaction>
</comment>
<evidence type="ECO:0000256" key="3">
    <source>
        <dbReference type="ARBA" id="ARBA00022960"/>
    </source>
</evidence>
<evidence type="ECO:0000256" key="4">
    <source>
        <dbReference type="ARBA" id="ARBA00022984"/>
    </source>
</evidence>
<evidence type="ECO:0000313" key="12">
    <source>
        <dbReference type="EMBL" id="GAA6144229.1"/>
    </source>
</evidence>
<dbReference type="SUPFAM" id="SSF53623">
    <property type="entry name" value="MurD-like peptide ligases, catalytic domain"/>
    <property type="match status" value="1"/>
</dbReference>
<dbReference type="Pfam" id="PF01225">
    <property type="entry name" value="Mur_ligase"/>
    <property type="match status" value="1"/>
</dbReference>
<name>A0ABP9ZVS2_9GAMM</name>
<dbReference type="InterPro" id="IPR036565">
    <property type="entry name" value="Mur-like_cat_sf"/>
</dbReference>
<keyword evidence="7 12" id="KW-0436">Ligase</keyword>
<dbReference type="InterPro" id="IPR013221">
    <property type="entry name" value="Mur_ligase_cen"/>
</dbReference>
<comment type="caution">
    <text evidence="7">Lacks conserved residue(s) required for the propagation of feature annotation.</text>
</comment>
<feature type="binding site" evidence="7">
    <location>
        <position position="178"/>
    </location>
    <ligand>
        <name>UDP-N-acetyl-alpha-D-muramoyl-L-alanyl-D-glutamate</name>
        <dbReference type="ChEBI" id="CHEBI:83900"/>
    </ligand>
</feature>
<comment type="caution">
    <text evidence="12">The sequence shown here is derived from an EMBL/GenBank/DDBJ whole genome shotgun (WGS) entry which is preliminary data.</text>
</comment>
<evidence type="ECO:0000256" key="1">
    <source>
        <dbReference type="ARBA" id="ARBA00005898"/>
    </source>
</evidence>
<reference evidence="12 13" key="1">
    <citation type="submission" date="2024-04" db="EMBL/GenBank/DDBJ databases">
        <title>Draft genome sequence of Thalassolituus maritimus NBRC 116585.</title>
        <authorList>
            <person name="Miyakawa T."/>
            <person name="Kusuya Y."/>
            <person name="Miura T."/>
        </authorList>
    </citation>
    <scope>NUCLEOTIDE SEQUENCE [LARGE SCALE GENOMIC DNA]</scope>
    <source>
        <strain evidence="12 13">5NW40-0001</strain>
    </source>
</reference>
<dbReference type="EMBL" id="BAABWH010000001">
    <property type="protein sequence ID" value="GAA6144229.1"/>
    <property type="molecule type" value="Genomic_DNA"/>
</dbReference>
<feature type="binding site" evidence="7">
    <location>
        <position position="457"/>
    </location>
    <ligand>
        <name>meso-2,6-diaminopimelate</name>
        <dbReference type="ChEBI" id="CHEBI:57791"/>
    </ligand>
</feature>
<evidence type="ECO:0000259" key="11">
    <source>
        <dbReference type="Pfam" id="PF08245"/>
    </source>
</evidence>
<protein>
    <recommendedName>
        <fullName evidence="7">UDP-N-acetylmuramoyl-L-alanyl-D-glutamate--2,6-diaminopimelate ligase</fullName>
        <ecNumber evidence="7">6.3.2.13</ecNumber>
    </recommendedName>
    <alternativeName>
        <fullName evidence="7">Meso-A2pm-adding enzyme</fullName>
    </alternativeName>
    <alternativeName>
        <fullName evidence="7">Meso-diaminopimelate-adding enzyme</fullName>
    </alternativeName>
    <alternativeName>
        <fullName evidence="7">UDP-MurNAc-L-Ala-D-Glu:meso-diaminopimelate ligase</fullName>
    </alternativeName>
    <alternativeName>
        <fullName evidence="7">UDP-MurNAc-tripeptide synthetase</fullName>
    </alternativeName>
    <alternativeName>
        <fullName evidence="7">UDP-N-acetylmuramyl-tripeptide synthetase</fullName>
    </alternativeName>
</protein>
<evidence type="ECO:0000256" key="2">
    <source>
        <dbReference type="ARBA" id="ARBA00022618"/>
    </source>
</evidence>
<dbReference type="Gene3D" id="3.40.1390.10">
    <property type="entry name" value="MurE/MurF, N-terminal domain"/>
    <property type="match status" value="1"/>
</dbReference>
<evidence type="ECO:0000256" key="6">
    <source>
        <dbReference type="ARBA" id="ARBA00023316"/>
    </source>
</evidence>
<evidence type="ECO:0000256" key="5">
    <source>
        <dbReference type="ARBA" id="ARBA00023306"/>
    </source>
</evidence>
<dbReference type="Proteomes" id="UP001481413">
    <property type="component" value="Unassembled WGS sequence"/>
</dbReference>
<comment type="subcellular location">
    <subcellularLocation>
        <location evidence="7 8">Cytoplasm</location>
    </subcellularLocation>
</comment>
<dbReference type="Pfam" id="PF08245">
    <property type="entry name" value="Mur_ligase_M"/>
    <property type="match status" value="1"/>
</dbReference>
<dbReference type="InterPro" id="IPR004101">
    <property type="entry name" value="Mur_ligase_C"/>
</dbReference>
<evidence type="ECO:0000256" key="7">
    <source>
        <dbReference type="HAMAP-Rule" id="MF_00208"/>
    </source>
</evidence>
<feature type="binding site" evidence="7">
    <location>
        <begin position="109"/>
        <end position="115"/>
    </location>
    <ligand>
        <name>ATP</name>
        <dbReference type="ChEBI" id="CHEBI:30616"/>
    </ligand>
</feature>
<evidence type="ECO:0000313" key="13">
    <source>
        <dbReference type="Proteomes" id="UP001481413"/>
    </source>
</evidence>
<feature type="binding site" evidence="7">
    <location>
        <position position="453"/>
    </location>
    <ligand>
        <name>meso-2,6-diaminopimelate</name>
        <dbReference type="ChEBI" id="CHEBI:57791"/>
    </ligand>
</feature>
<dbReference type="EC" id="6.3.2.13" evidence="7"/>
<keyword evidence="6 7" id="KW-0961">Cell wall biogenesis/degradation</keyword>
<keyword evidence="3 7" id="KW-0133">Cell shape</keyword>
<feature type="binding site" evidence="7">
    <location>
        <begin position="151"/>
        <end position="152"/>
    </location>
    <ligand>
        <name>UDP-N-acetyl-alpha-D-muramoyl-L-alanyl-D-glutamate</name>
        <dbReference type="ChEBI" id="CHEBI:83900"/>
    </ligand>
</feature>
<evidence type="ECO:0000259" key="10">
    <source>
        <dbReference type="Pfam" id="PF02875"/>
    </source>
</evidence>
<feature type="domain" description="Mur ligase central" evidence="11">
    <location>
        <begin position="107"/>
        <end position="309"/>
    </location>
</feature>
<dbReference type="Pfam" id="PF02875">
    <property type="entry name" value="Mur_ligase_C"/>
    <property type="match status" value="1"/>
</dbReference>
<sequence>MKLSVMVADSLFVPPEWDREFNHIHADSRDVTQGDVFIARAGTSAHGQEFIQAAVDAGAVAVLAEGIDAFYCLGVTPVFPVADLTQYLPQWLGVRYSGHQSVTTYGVTGTNGKSSVTQFIAQLSDARGKRCGVIGTLGNGVWPNLESTRNTTPDICVVYRLLDQFANAGVQAAAIEVSSHGLHQGRVAGIKFDVAVLTNLTQDHLDYHGDMESYFAAKAQLFSQDVSESAVINIDDEYGRRLLEKTDLCSRHLTLSSSSDNSPDVLIDKVSHQADGMSAELFTPWGKSRIYLPMLGDFNVANVTAALTALAVTGEDFTTTANCTDSLRSVAGRMALYTRPDSARAVVDFAHTPDALERVIKSLQAVASPLTVVFGCGGDRDASKRPLMAIAASLADQVWVTDDNPRTESAEKIFNDISSVDEALDFYYIHDRSSAITQAIENTTPSGVVLIAGKGHENYQEIMGIRNEYSDATVLLSLGYRSAGGDHVA</sequence>
<feature type="binding site" evidence="7">
    <location>
        <position position="184"/>
    </location>
    <ligand>
        <name>UDP-N-acetyl-alpha-D-muramoyl-L-alanyl-D-glutamate</name>
        <dbReference type="ChEBI" id="CHEBI:83900"/>
    </ligand>
</feature>
<dbReference type="SUPFAM" id="SSF53244">
    <property type="entry name" value="MurD-like peptide ligases, peptide-binding domain"/>
    <property type="match status" value="1"/>
</dbReference>
<dbReference type="Gene3D" id="3.40.1190.10">
    <property type="entry name" value="Mur-like, catalytic domain"/>
    <property type="match status" value="1"/>
</dbReference>
<feature type="binding site" evidence="7">
    <location>
        <position position="186"/>
    </location>
    <ligand>
        <name>UDP-N-acetyl-alpha-D-muramoyl-L-alanyl-D-glutamate</name>
        <dbReference type="ChEBI" id="CHEBI:83900"/>
    </ligand>
</feature>
<dbReference type="GO" id="GO:0016874">
    <property type="term" value="F:ligase activity"/>
    <property type="evidence" value="ECO:0007669"/>
    <property type="project" value="UniProtKB-KW"/>
</dbReference>
<keyword evidence="7" id="KW-0460">Magnesium</keyword>
<gene>
    <name evidence="7" type="primary">murE</name>
    <name evidence="12" type="ORF">NBRC116585_03460</name>
</gene>
<dbReference type="InterPro" id="IPR000713">
    <property type="entry name" value="Mur_ligase_N"/>
</dbReference>
<comment type="similarity">
    <text evidence="1 7">Belongs to the MurCDEF family. MurE subfamily.</text>
</comment>
<comment type="function">
    <text evidence="7">Catalyzes the addition of meso-diaminopimelic acid to the nucleotide precursor UDP-N-acetylmuramoyl-L-alanyl-D-glutamate (UMAG) in the biosynthesis of bacterial cell-wall peptidoglycan.</text>
</comment>
<dbReference type="SUPFAM" id="SSF63418">
    <property type="entry name" value="MurE/MurF N-terminal domain"/>
    <property type="match status" value="1"/>
</dbReference>
<feature type="binding site" evidence="7">
    <location>
        <position position="150"/>
    </location>
    <ligand>
        <name>UDP-N-acetyl-alpha-D-muramoyl-L-alanyl-D-glutamate</name>
        <dbReference type="ChEBI" id="CHEBI:83900"/>
    </ligand>
</feature>
<evidence type="ECO:0000259" key="9">
    <source>
        <dbReference type="Pfam" id="PF01225"/>
    </source>
</evidence>
<dbReference type="NCBIfam" id="NF001126">
    <property type="entry name" value="PRK00139.1-4"/>
    <property type="match status" value="1"/>
</dbReference>